<dbReference type="Proteomes" id="UP000323664">
    <property type="component" value="Unassembled WGS sequence"/>
</dbReference>
<comment type="caution">
    <text evidence="1">The sequence shown here is derived from an EMBL/GenBank/DDBJ whole genome shotgun (WGS) entry which is preliminary data.</text>
</comment>
<gene>
    <name evidence="1" type="ORF">EC604_23245</name>
</gene>
<dbReference type="OrthoDB" id="2641612at2"/>
<evidence type="ECO:0000313" key="1">
    <source>
        <dbReference type="EMBL" id="KAA8786747.1"/>
    </source>
</evidence>
<dbReference type="AlphaFoldDB" id="A0A5M9WYH3"/>
<evidence type="ECO:0000313" key="2">
    <source>
        <dbReference type="Proteomes" id="UP000323664"/>
    </source>
</evidence>
<sequence>MDKLNQSSYRSKEEVSIEDFKVNQELLTTINNLFLGEIRMSKTNEEFKQQGVGDLPKVKLMAPSLDGGPDREVTVVYQRKANYGTPSFLKDK</sequence>
<name>A0A5M9WYH3_PAEAM</name>
<protein>
    <submittedName>
        <fullName evidence="1">Uncharacterized protein</fullName>
    </submittedName>
</protein>
<accession>A0A5M9WYH3</accession>
<reference evidence="1 2" key="1">
    <citation type="journal article" date="2019" name="J. Ind. Microbiol. Biotechnol.">
        <title>Paenibacillus amylolyticus 27C64 has a diverse set of carbohydrate-active enzymes and complete pectin deconstruction system.</title>
        <authorList>
            <person name="Keggi C."/>
            <person name="Doran-Peterson J."/>
        </authorList>
    </citation>
    <scope>NUCLEOTIDE SEQUENCE [LARGE SCALE GENOMIC DNA]</scope>
    <source>
        <strain evidence="1 2">27C64</strain>
    </source>
</reference>
<organism evidence="1 2">
    <name type="scientific">Paenibacillus amylolyticus</name>
    <dbReference type="NCBI Taxonomy" id="1451"/>
    <lineage>
        <taxon>Bacteria</taxon>
        <taxon>Bacillati</taxon>
        <taxon>Bacillota</taxon>
        <taxon>Bacilli</taxon>
        <taxon>Bacillales</taxon>
        <taxon>Paenibacillaceae</taxon>
        <taxon>Paenibacillus</taxon>
    </lineage>
</organism>
<proteinExistence type="predicted"/>
<dbReference type="RefSeq" id="WP_151458116.1">
    <property type="nucleotide sequence ID" value="NZ_RIAS01000016.1"/>
</dbReference>
<dbReference type="EMBL" id="RIAS01000016">
    <property type="protein sequence ID" value="KAA8786747.1"/>
    <property type="molecule type" value="Genomic_DNA"/>
</dbReference>